<feature type="active site" description="Schiff-base intermediate with substrate" evidence="7">
    <location>
        <position position="166"/>
    </location>
</feature>
<comment type="caution">
    <text evidence="9">The sequence shown here is derived from an EMBL/GenBank/DDBJ whole genome shotgun (WGS) entry which is preliminary data.</text>
</comment>
<evidence type="ECO:0000256" key="5">
    <source>
        <dbReference type="HAMAP-Rule" id="MF_00694"/>
    </source>
</evidence>
<evidence type="ECO:0000256" key="2">
    <source>
        <dbReference type="ARBA" id="ARBA00004983"/>
    </source>
</evidence>
<gene>
    <name evidence="9" type="ORF">GJR97_00680</name>
</gene>
<dbReference type="GO" id="GO:0042838">
    <property type="term" value="P:D-glucarate catabolic process"/>
    <property type="evidence" value="ECO:0007669"/>
    <property type="project" value="UniProtKB-UniRule"/>
</dbReference>
<evidence type="ECO:0000256" key="1">
    <source>
        <dbReference type="ARBA" id="ARBA00001446"/>
    </source>
</evidence>
<evidence type="ECO:0000313" key="10">
    <source>
        <dbReference type="Proteomes" id="UP000476511"/>
    </source>
</evidence>
<comment type="catalytic activity">
    <reaction evidence="1 5">
        <text>5-dehydro-4-deoxy-D-glucarate + H(+) = 2,5-dioxopentanoate + CO2 + H2O</text>
        <dbReference type="Rhea" id="RHEA:24608"/>
        <dbReference type="ChEBI" id="CHEBI:15377"/>
        <dbReference type="ChEBI" id="CHEBI:15378"/>
        <dbReference type="ChEBI" id="CHEBI:16526"/>
        <dbReference type="ChEBI" id="CHEBI:42819"/>
        <dbReference type="ChEBI" id="CHEBI:58136"/>
        <dbReference type="EC" id="4.2.1.41"/>
    </reaction>
</comment>
<reference evidence="9 10" key="1">
    <citation type="submission" date="2019-11" db="EMBL/GenBank/DDBJ databases">
        <title>Agromyces kandeliae sp. nov., isolated from mangrove soil.</title>
        <authorList>
            <person name="Wang R."/>
        </authorList>
    </citation>
    <scope>NUCLEOTIDE SEQUENCE [LARGE SCALE GENOMIC DNA]</scope>
    <source>
        <strain evidence="9 10">Q22</strain>
    </source>
</reference>
<dbReference type="GO" id="GO:0047448">
    <property type="term" value="F:5-dehydro-4-deoxyglucarate dehydratase activity"/>
    <property type="evidence" value="ECO:0007669"/>
    <property type="project" value="UniProtKB-UniRule"/>
</dbReference>
<sequence>MTTTPTARLDFDGVLFFPVTPFDAGGRVDLDVLGEHLETRLPFGPGGVFPACGTGEFHALSAGEAIDVVRTSVDVVAGRVPVIAGAGGPLGHAIELAHGAAETGADGLLLLPPYLVSGTADGLVAWVEAVAAASDLPVIVYHRGTARYTADAITRLAANPKVVGFKDGTGDIGLAQEIVLAAEAAGRDDWAFFNGLLTAELSQGAYRGIGIPLYSSAAFAMIPELAALHYRAYVDGDETTRMTLLREFYTPLVRLRDETPGFGVSLIKAGLRRRGLPVGSVRPPLVDPTPEQEARLAAILDCGLALVELGGTRPAGSACPSTAMADAAGAASR</sequence>
<accession>A0A6L5QZG8</accession>
<dbReference type="PANTHER" id="PTHR12128">
    <property type="entry name" value="DIHYDRODIPICOLINATE SYNTHASE"/>
    <property type="match status" value="1"/>
</dbReference>
<dbReference type="UniPathway" id="UPA00564">
    <property type="reaction ID" value="UER00628"/>
</dbReference>
<feature type="active site" description="Proton donor/acceptor" evidence="7">
    <location>
        <position position="141"/>
    </location>
</feature>
<dbReference type="PIRSF" id="PIRSF001365">
    <property type="entry name" value="DHDPS"/>
    <property type="match status" value="1"/>
</dbReference>
<evidence type="ECO:0000256" key="6">
    <source>
        <dbReference type="PIRNR" id="PIRNR001365"/>
    </source>
</evidence>
<dbReference type="HAMAP" id="MF_00694">
    <property type="entry name" value="KDGDH"/>
    <property type="match status" value="1"/>
</dbReference>
<dbReference type="EMBL" id="WKJD01000002">
    <property type="protein sequence ID" value="MRX42237.1"/>
    <property type="molecule type" value="Genomic_DNA"/>
</dbReference>
<protein>
    <recommendedName>
        <fullName evidence="5">Probable 5-dehydro-4-deoxyglucarate dehydratase</fullName>
        <ecNumber evidence="5">4.2.1.41</ecNumber>
    </recommendedName>
    <alternativeName>
        <fullName evidence="5">5-keto-4-deoxy-glucarate dehydratase</fullName>
        <shortName evidence="5">KDGDH</shortName>
    </alternativeName>
</protein>
<evidence type="ECO:0000256" key="7">
    <source>
        <dbReference type="PIRSR" id="PIRSR001365-1"/>
    </source>
</evidence>
<feature type="binding site" evidence="8">
    <location>
        <position position="54"/>
    </location>
    <ligand>
        <name>pyruvate</name>
        <dbReference type="ChEBI" id="CHEBI:15361"/>
    </ligand>
</feature>
<dbReference type="SMART" id="SM01130">
    <property type="entry name" value="DHDPS"/>
    <property type="match status" value="1"/>
</dbReference>
<comment type="similarity">
    <text evidence="3 5 6">Belongs to the DapA family.</text>
</comment>
<evidence type="ECO:0000313" key="9">
    <source>
        <dbReference type="EMBL" id="MRX42237.1"/>
    </source>
</evidence>
<evidence type="ECO:0000256" key="3">
    <source>
        <dbReference type="ARBA" id="ARBA00007592"/>
    </source>
</evidence>
<dbReference type="InterPro" id="IPR013785">
    <property type="entry name" value="Aldolase_TIM"/>
</dbReference>
<dbReference type="SUPFAM" id="SSF51569">
    <property type="entry name" value="Aldolase"/>
    <property type="match status" value="1"/>
</dbReference>
<dbReference type="GO" id="GO:0008840">
    <property type="term" value="F:4-hydroxy-tetrahydrodipicolinate synthase activity"/>
    <property type="evidence" value="ECO:0007669"/>
    <property type="project" value="TreeGrafter"/>
</dbReference>
<dbReference type="AlphaFoldDB" id="A0A6L5QZG8"/>
<dbReference type="NCBIfam" id="NF002958">
    <property type="entry name" value="PRK03620.1"/>
    <property type="match status" value="1"/>
</dbReference>
<dbReference type="Proteomes" id="UP000476511">
    <property type="component" value="Unassembled WGS sequence"/>
</dbReference>
<dbReference type="InterPro" id="IPR002220">
    <property type="entry name" value="DapA-like"/>
</dbReference>
<dbReference type="Gene3D" id="3.20.20.70">
    <property type="entry name" value="Aldolase class I"/>
    <property type="match status" value="1"/>
</dbReference>
<evidence type="ECO:0000256" key="4">
    <source>
        <dbReference type="ARBA" id="ARBA00023239"/>
    </source>
</evidence>
<comment type="pathway">
    <text evidence="2 5">Carbohydrate acid metabolism; D-glucarate degradation; 2,5-dioxopentanoate from D-glucarate: step 2/2.</text>
</comment>
<keyword evidence="4 5" id="KW-0456">Lyase</keyword>
<dbReference type="PANTHER" id="PTHR12128:SF19">
    <property type="entry name" value="5-DEHYDRO-4-DEOXYGLUCARATE DEHYDRATASE 2-RELATED"/>
    <property type="match status" value="1"/>
</dbReference>
<name>A0A6L5QZG8_9MICO</name>
<dbReference type="EC" id="4.2.1.41" evidence="5"/>
<dbReference type="Pfam" id="PF00701">
    <property type="entry name" value="DHDPS"/>
    <property type="match status" value="1"/>
</dbReference>
<proteinExistence type="inferred from homology"/>
<dbReference type="InterPro" id="IPR017655">
    <property type="entry name" value="Dehydro-deoxyglucarate_dehyd"/>
</dbReference>
<dbReference type="RefSeq" id="WP_154344633.1">
    <property type="nucleotide sequence ID" value="NZ_WKJD01000002.1"/>
</dbReference>
<organism evidence="9 10">
    <name type="scientific">Agromyces kandeliae</name>
    <dbReference type="NCBI Taxonomy" id="2666141"/>
    <lineage>
        <taxon>Bacteria</taxon>
        <taxon>Bacillati</taxon>
        <taxon>Actinomycetota</taxon>
        <taxon>Actinomycetes</taxon>
        <taxon>Micrococcales</taxon>
        <taxon>Microbacteriaceae</taxon>
        <taxon>Agromyces</taxon>
    </lineage>
</organism>
<evidence type="ECO:0000256" key="8">
    <source>
        <dbReference type="PIRSR" id="PIRSR001365-2"/>
    </source>
</evidence>
<keyword evidence="10" id="KW-1185">Reference proteome</keyword>